<accession>A0A368U9Z4</accession>
<keyword evidence="3" id="KW-1185">Reference proteome</keyword>
<sequence length="164" mass="17770">MRKWIAGLAVMAAVGVTEASAWVVQKEASPIDDSQIVVMGVSSTDQIKDTLGRPARATLKLQCVENRTGFFVEFGGHYMSDLIDGSMTLRVDDKQAFTRSMHQSTDHSSLGQMGGNAIATIRKMLGGDLLTARATPVNSDPVTVQFAIDGIEDEIKPLRKACNW</sequence>
<dbReference type="OrthoDB" id="7831428at2"/>
<feature type="chain" id="PRO_5017009062" evidence="1">
    <location>
        <begin position="22"/>
        <end position="164"/>
    </location>
</feature>
<comment type="caution">
    <text evidence="2">The sequence shown here is derived from an EMBL/GenBank/DDBJ whole genome shotgun (WGS) entry which is preliminary data.</text>
</comment>
<organism evidence="2 3">
    <name type="scientific">Vreelandella rituensis</name>
    <dbReference type="NCBI Taxonomy" id="2282306"/>
    <lineage>
        <taxon>Bacteria</taxon>
        <taxon>Pseudomonadati</taxon>
        <taxon>Pseudomonadota</taxon>
        <taxon>Gammaproteobacteria</taxon>
        <taxon>Oceanospirillales</taxon>
        <taxon>Halomonadaceae</taxon>
        <taxon>Vreelandella</taxon>
    </lineage>
</organism>
<evidence type="ECO:0000313" key="3">
    <source>
        <dbReference type="Proteomes" id="UP000253204"/>
    </source>
</evidence>
<dbReference type="AlphaFoldDB" id="A0A368U9Z4"/>
<name>A0A368U9Z4_9GAMM</name>
<dbReference type="InterPro" id="IPR017738">
    <property type="entry name" value="T6SS-assoc_VCA0118"/>
</dbReference>
<feature type="signal peptide" evidence="1">
    <location>
        <begin position="1"/>
        <end position="21"/>
    </location>
</feature>
<dbReference type="RefSeq" id="WP_114485102.1">
    <property type="nucleotide sequence ID" value="NZ_QPIJ01000001.1"/>
</dbReference>
<evidence type="ECO:0000313" key="2">
    <source>
        <dbReference type="EMBL" id="RCV93774.1"/>
    </source>
</evidence>
<dbReference type="Pfam" id="PF11319">
    <property type="entry name" value="VasI"/>
    <property type="match status" value="1"/>
</dbReference>
<gene>
    <name evidence="2" type="ORF">DU506_01055</name>
</gene>
<protein>
    <submittedName>
        <fullName evidence="2">Uncharacterized protein</fullName>
    </submittedName>
</protein>
<proteinExistence type="predicted"/>
<keyword evidence="1" id="KW-0732">Signal</keyword>
<dbReference type="Proteomes" id="UP000253204">
    <property type="component" value="Unassembled WGS sequence"/>
</dbReference>
<dbReference type="EMBL" id="QPIJ01000001">
    <property type="protein sequence ID" value="RCV93774.1"/>
    <property type="molecule type" value="Genomic_DNA"/>
</dbReference>
<reference evidence="2 3" key="1">
    <citation type="submission" date="2018-07" db="EMBL/GenBank/DDBJ databases">
        <title>Halomonas rutogse sp. nov., isolated from Lake TangqianCo on Tibetan Plateau.</title>
        <authorList>
            <person name="Lu H."/>
            <person name="Xing P."/>
            <person name="Wu Q."/>
        </authorList>
    </citation>
    <scope>NUCLEOTIDE SEQUENCE [LARGE SCALE GENOMIC DNA]</scope>
    <source>
        <strain evidence="2 3">TQ8S</strain>
    </source>
</reference>
<evidence type="ECO:0000256" key="1">
    <source>
        <dbReference type="SAM" id="SignalP"/>
    </source>
</evidence>